<organism evidence="2 3">
    <name type="scientific">Candidatus Jorgensenbacteria bacterium GW2011_GWA2_45_13</name>
    <dbReference type="NCBI Taxonomy" id="1618662"/>
    <lineage>
        <taxon>Bacteria</taxon>
        <taxon>Candidatus Joergenseniibacteriota</taxon>
    </lineage>
</organism>
<evidence type="ECO:0008006" key="4">
    <source>
        <dbReference type="Google" id="ProtNLM"/>
    </source>
</evidence>
<sequence length="76" mass="8193">MKSLHQVSFVLLIIGGLNWLVLGLSGWDIGQIFGGQAEIVSRIIYILVGIAALVEMFGHKDNCKNCTASASSMPMQ</sequence>
<name>A0A0G1P7N5_9BACT</name>
<gene>
    <name evidence="2" type="ORF">UW92_C0002G0043</name>
</gene>
<keyword evidence="1" id="KW-0812">Transmembrane</keyword>
<feature type="transmembrane region" description="Helical" evidence="1">
    <location>
        <begin position="39"/>
        <end position="57"/>
    </location>
</feature>
<dbReference type="Proteomes" id="UP000033966">
    <property type="component" value="Unassembled WGS sequence"/>
</dbReference>
<evidence type="ECO:0000313" key="3">
    <source>
        <dbReference type="Proteomes" id="UP000033966"/>
    </source>
</evidence>
<dbReference type="Pfam" id="PF04070">
    <property type="entry name" value="DUF378"/>
    <property type="match status" value="1"/>
</dbReference>
<dbReference type="EMBL" id="LCKF01000002">
    <property type="protein sequence ID" value="KKT92399.1"/>
    <property type="molecule type" value="Genomic_DNA"/>
</dbReference>
<dbReference type="PANTHER" id="PTHR37304:SF1">
    <property type="entry name" value="MEMBRANE PROTEIN"/>
    <property type="match status" value="1"/>
</dbReference>
<evidence type="ECO:0000256" key="1">
    <source>
        <dbReference type="SAM" id="Phobius"/>
    </source>
</evidence>
<evidence type="ECO:0000313" key="2">
    <source>
        <dbReference type="EMBL" id="KKT92399.1"/>
    </source>
</evidence>
<protein>
    <recommendedName>
        <fullName evidence="4">DUF378 domain-containing protein</fullName>
    </recommendedName>
</protein>
<dbReference type="PANTHER" id="PTHR37304">
    <property type="entry name" value="MEMBRANE PROTEIN-RELATED"/>
    <property type="match status" value="1"/>
</dbReference>
<reference evidence="2 3" key="1">
    <citation type="journal article" date="2015" name="Nature">
        <title>rRNA introns, odd ribosomes, and small enigmatic genomes across a large radiation of phyla.</title>
        <authorList>
            <person name="Brown C.T."/>
            <person name="Hug L.A."/>
            <person name="Thomas B.C."/>
            <person name="Sharon I."/>
            <person name="Castelle C.J."/>
            <person name="Singh A."/>
            <person name="Wilkins M.J."/>
            <person name="Williams K.H."/>
            <person name="Banfield J.F."/>
        </authorList>
    </citation>
    <scope>NUCLEOTIDE SEQUENCE [LARGE SCALE GENOMIC DNA]</scope>
</reference>
<dbReference type="AlphaFoldDB" id="A0A0G1P7N5"/>
<feature type="transmembrane region" description="Helical" evidence="1">
    <location>
        <begin position="7"/>
        <end position="27"/>
    </location>
</feature>
<proteinExistence type="predicted"/>
<accession>A0A0G1P7N5</accession>
<keyword evidence="1" id="KW-1133">Transmembrane helix</keyword>
<keyword evidence="1" id="KW-0472">Membrane</keyword>
<dbReference type="InterPro" id="IPR007211">
    <property type="entry name" value="DUF378"/>
</dbReference>
<comment type="caution">
    <text evidence="2">The sequence shown here is derived from an EMBL/GenBank/DDBJ whole genome shotgun (WGS) entry which is preliminary data.</text>
</comment>